<protein>
    <submittedName>
        <fullName evidence="2">Putative secreted protein</fullName>
    </submittedName>
</protein>
<organism evidence="2">
    <name type="scientific">Anopheles marajoara</name>
    <dbReference type="NCBI Taxonomy" id="58244"/>
    <lineage>
        <taxon>Eukaryota</taxon>
        <taxon>Metazoa</taxon>
        <taxon>Ecdysozoa</taxon>
        <taxon>Arthropoda</taxon>
        <taxon>Hexapoda</taxon>
        <taxon>Insecta</taxon>
        <taxon>Pterygota</taxon>
        <taxon>Neoptera</taxon>
        <taxon>Endopterygota</taxon>
        <taxon>Diptera</taxon>
        <taxon>Nematocera</taxon>
        <taxon>Culicoidea</taxon>
        <taxon>Culicidae</taxon>
        <taxon>Anophelinae</taxon>
        <taxon>Anopheles</taxon>
    </lineage>
</organism>
<feature type="chain" id="PRO_5014727517" evidence="1">
    <location>
        <begin position="29"/>
        <end position="84"/>
    </location>
</feature>
<feature type="signal peptide" evidence="1">
    <location>
        <begin position="1"/>
        <end position="28"/>
    </location>
</feature>
<sequence length="84" mass="9196">MLLLLASDELSSTVRALLICLILRVAAATWHKDMATGHAVVSCTEAAEAEFPVVSLHQPSNGLVRSLLSLNFLEEVDREVETEY</sequence>
<evidence type="ECO:0000256" key="1">
    <source>
        <dbReference type="SAM" id="SignalP"/>
    </source>
</evidence>
<dbReference type="AlphaFoldDB" id="A0A2M4CAQ9"/>
<accession>A0A2M4CAQ9</accession>
<reference evidence="2" key="1">
    <citation type="submission" date="2018-01" db="EMBL/GenBank/DDBJ databases">
        <title>An insight into the sialome of Amazonian anophelines.</title>
        <authorList>
            <person name="Ribeiro J.M."/>
            <person name="Scarpassa V."/>
            <person name="Calvo E."/>
        </authorList>
    </citation>
    <scope>NUCLEOTIDE SEQUENCE</scope>
    <source>
        <tissue evidence="2">Salivary glands</tissue>
    </source>
</reference>
<evidence type="ECO:0000313" key="2">
    <source>
        <dbReference type="EMBL" id="MBW62407.1"/>
    </source>
</evidence>
<keyword evidence="1" id="KW-0732">Signal</keyword>
<proteinExistence type="predicted"/>
<name>A0A2M4CAQ9_9DIPT</name>
<dbReference type="EMBL" id="GGFJ01013266">
    <property type="protein sequence ID" value="MBW62407.1"/>
    <property type="molecule type" value="Transcribed_RNA"/>
</dbReference>